<organism evidence="5 6">
    <name type="scientific">Arthrobacter pityocampae</name>
    <dbReference type="NCBI Taxonomy" id="547334"/>
    <lineage>
        <taxon>Bacteria</taxon>
        <taxon>Bacillati</taxon>
        <taxon>Actinomycetota</taxon>
        <taxon>Actinomycetes</taxon>
        <taxon>Micrococcales</taxon>
        <taxon>Micrococcaceae</taxon>
        <taxon>Arthrobacter</taxon>
    </lineage>
</organism>
<evidence type="ECO:0000313" key="6">
    <source>
        <dbReference type="Proteomes" id="UP000239297"/>
    </source>
</evidence>
<evidence type="ECO:0000259" key="4">
    <source>
        <dbReference type="PROSITE" id="PS01031"/>
    </source>
</evidence>
<dbReference type="Gene3D" id="2.60.40.790">
    <property type="match status" value="1"/>
</dbReference>
<comment type="similarity">
    <text evidence="1 2">Belongs to the small heat shock protein (HSP20) family.</text>
</comment>
<evidence type="ECO:0000256" key="3">
    <source>
        <dbReference type="SAM" id="MobiDB-lite"/>
    </source>
</evidence>
<dbReference type="OrthoDB" id="3855217at2"/>
<feature type="domain" description="SHSP" evidence="4">
    <location>
        <begin position="40"/>
        <end position="156"/>
    </location>
</feature>
<dbReference type="InterPro" id="IPR031107">
    <property type="entry name" value="Small_HSP"/>
</dbReference>
<name>A0A2S5IY97_9MICC</name>
<evidence type="ECO:0000256" key="1">
    <source>
        <dbReference type="PROSITE-ProRule" id="PRU00285"/>
    </source>
</evidence>
<gene>
    <name evidence="5" type="ORF">C4K88_07415</name>
</gene>
<dbReference type="Proteomes" id="UP000239297">
    <property type="component" value="Unassembled WGS sequence"/>
</dbReference>
<dbReference type="AlphaFoldDB" id="A0A2S5IY97"/>
<dbReference type="Pfam" id="PF00011">
    <property type="entry name" value="HSP20"/>
    <property type="match status" value="1"/>
</dbReference>
<evidence type="ECO:0000313" key="5">
    <source>
        <dbReference type="EMBL" id="PPB49513.1"/>
    </source>
</evidence>
<dbReference type="PROSITE" id="PS01031">
    <property type="entry name" value="SHSP"/>
    <property type="match status" value="1"/>
</dbReference>
<dbReference type="InterPro" id="IPR008978">
    <property type="entry name" value="HSP20-like_chaperone"/>
</dbReference>
<dbReference type="InterPro" id="IPR002068">
    <property type="entry name" value="A-crystallin/Hsp20_dom"/>
</dbReference>
<accession>A0A2S5IY97</accession>
<keyword evidence="6" id="KW-1185">Reference proteome</keyword>
<dbReference type="CDD" id="cd06464">
    <property type="entry name" value="ACD_sHsps-like"/>
    <property type="match status" value="1"/>
</dbReference>
<sequence length="156" mass="17618">MTDARRWPPFGPGRRNSPFNAGPRSPMDLLDSMERLFESSSSGPASIRVEEFVDGKDLVVRAEMPGLDPEKDIEVSIENGVLRISAHREEKEEHKEKDRYRSEFRYGSFRRDIALPDGVKDEDIQASYADGVLNVRAPLPDDAKHEGPRKLPVTRG</sequence>
<feature type="region of interest" description="Disordered" evidence="3">
    <location>
        <begin position="1"/>
        <end position="27"/>
    </location>
</feature>
<dbReference type="SUPFAM" id="SSF49764">
    <property type="entry name" value="HSP20-like chaperones"/>
    <property type="match status" value="1"/>
</dbReference>
<protein>
    <submittedName>
        <fullName evidence="5">Heat-shock protein Hsp20</fullName>
    </submittedName>
</protein>
<reference evidence="5 6" key="1">
    <citation type="journal article" date="2014" name="Int. J. Syst. Evol. Microbiol.">
        <title>Arthrobacter pityocampae sp. nov., isolated from Thaumetopoea pityocampa (Lep., Thaumetopoeidae).</title>
        <authorList>
            <person name="Ince I.A."/>
            <person name="Demirbag Z."/>
            <person name="Kati H."/>
        </authorList>
    </citation>
    <scope>NUCLEOTIDE SEQUENCE [LARGE SCALE GENOMIC DNA]</scope>
    <source>
        <strain evidence="5 6">Tp2</strain>
    </source>
</reference>
<proteinExistence type="inferred from homology"/>
<dbReference type="PANTHER" id="PTHR11527">
    <property type="entry name" value="HEAT-SHOCK PROTEIN 20 FAMILY MEMBER"/>
    <property type="match status" value="1"/>
</dbReference>
<evidence type="ECO:0000256" key="2">
    <source>
        <dbReference type="RuleBase" id="RU003616"/>
    </source>
</evidence>
<comment type="caution">
    <text evidence="5">The sequence shown here is derived from an EMBL/GenBank/DDBJ whole genome shotgun (WGS) entry which is preliminary data.</text>
</comment>
<dbReference type="EMBL" id="PRKW01000003">
    <property type="protein sequence ID" value="PPB49513.1"/>
    <property type="molecule type" value="Genomic_DNA"/>
</dbReference>